<dbReference type="EMBL" id="LJSN01000003">
    <property type="protein sequence ID" value="PNE38203.1"/>
    <property type="molecule type" value="Genomic_DNA"/>
</dbReference>
<reference evidence="2" key="1">
    <citation type="submission" date="2015-09" db="EMBL/GenBank/DDBJ databases">
        <authorList>
            <person name="Graham D.E."/>
            <person name="Mahan K.M."/>
            <person name="Klingeman D.M."/>
            <person name="Fida T."/>
            <person name="Giannone R.J."/>
            <person name="Hettich R.L."/>
            <person name="Parry R.J."/>
            <person name="Spain J.C."/>
        </authorList>
    </citation>
    <scope>NUCLEOTIDE SEQUENCE [LARGE SCALE GENOMIC DNA]</scope>
    <source>
        <strain evidence="2">JCM 4701</strain>
    </source>
</reference>
<organism evidence="1 2">
    <name type="scientific">Streptomyces noursei</name>
    <name type="common">Streptomyces albulus</name>
    <dbReference type="NCBI Taxonomy" id="1971"/>
    <lineage>
        <taxon>Bacteria</taxon>
        <taxon>Bacillati</taxon>
        <taxon>Actinomycetota</taxon>
        <taxon>Actinomycetes</taxon>
        <taxon>Kitasatosporales</taxon>
        <taxon>Streptomycetaceae</taxon>
        <taxon>Streptomyces</taxon>
    </lineage>
</organism>
<dbReference type="AlphaFoldDB" id="A0A2N8PB22"/>
<evidence type="ECO:0000313" key="2">
    <source>
        <dbReference type="Proteomes" id="UP000236047"/>
    </source>
</evidence>
<sequence length="74" mass="8158">MVVRGLRSPAAVRRTLALACACLKVSMLISGSCTGRSDQIHWSGVFQVSLVRWPRVTSSMSRRTSSLRCLFQTS</sequence>
<keyword evidence="2" id="KW-1185">Reference proteome</keyword>
<name>A0A2N8PB22_STRNR</name>
<comment type="caution">
    <text evidence="1">The sequence shown here is derived from an EMBL/GenBank/DDBJ whole genome shotgun (WGS) entry which is preliminary data.</text>
</comment>
<gene>
    <name evidence="1" type="ORF">AOB60_29400</name>
</gene>
<proteinExistence type="predicted"/>
<accession>A0A2N8PB22</accession>
<evidence type="ECO:0000313" key="1">
    <source>
        <dbReference type="EMBL" id="PNE38203.1"/>
    </source>
</evidence>
<protein>
    <submittedName>
        <fullName evidence="1">Uncharacterized protein</fullName>
    </submittedName>
</protein>
<dbReference type="Proteomes" id="UP000236047">
    <property type="component" value="Unassembled WGS sequence"/>
</dbReference>